<dbReference type="GO" id="GO:0008168">
    <property type="term" value="F:methyltransferase activity"/>
    <property type="evidence" value="ECO:0007669"/>
    <property type="project" value="UniProtKB-KW"/>
</dbReference>
<keyword evidence="1" id="KW-0808">Transferase</keyword>
<feature type="non-terminal residue" evidence="1">
    <location>
        <position position="63"/>
    </location>
</feature>
<sequence length="63" mass="6777">MQWGPLVAKRCKSTGRVVKLGGGIAAPGEVVPVDQQFLVPDPARRGQTWAVFVAELERLGYAV</sequence>
<comment type="caution">
    <text evidence="1">The sequence shown here is derived from an EMBL/GenBank/DDBJ whole genome shotgun (WGS) entry which is preliminary data.</text>
</comment>
<evidence type="ECO:0000313" key="1">
    <source>
        <dbReference type="EMBL" id="EGH26398.1"/>
    </source>
</evidence>
<protein>
    <submittedName>
        <fullName evidence="1">C-5 cytosine-specific DNA methylase</fullName>
    </submittedName>
</protein>
<organism evidence="1 2">
    <name type="scientific">Pseudomonas amygdali pv. mori str. 301020</name>
    <dbReference type="NCBI Taxonomy" id="629261"/>
    <lineage>
        <taxon>Bacteria</taxon>
        <taxon>Pseudomonadati</taxon>
        <taxon>Pseudomonadota</taxon>
        <taxon>Gammaproteobacteria</taxon>
        <taxon>Pseudomonadales</taxon>
        <taxon>Pseudomonadaceae</taxon>
        <taxon>Pseudomonas</taxon>
        <taxon>Pseudomonas amygdali</taxon>
    </lineage>
</organism>
<evidence type="ECO:0000313" key="2">
    <source>
        <dbReference type="Proteomes" id="UP000003465"/>
    </source>
</evidence>
<gene>
    <name evidence="1" type="ORF">PSYMO_35121</name>
</gene>
<dbReference type="EMBL" id="AEAG01002258">
    <property type="protein sequence ID" value="EGH26398.1"/>
    <property type="molecule type" value="Genomic_DNA"/>
</dbReference>
<dbReference type="GO" id="GO:0032259">
    <property type="term" value="P:methylation"/>
    <property type="evidence" value="ECO:0007669"/>
    <property type="project" value="UniProtKB-KW"/>
</dbReference>
<dbReference type="Proteomes" id="UP000003465">
    <property type="component" value="Unassembled WGS sequence"/>
</dbReference>
<keyword evidence="1" id="KW-0489">Methyltransferase</keyword>
<name>A0A656GKY9_PSEA0</name>
<dbReference type="AlphaFoldDB" id="A0A656GKY9"/>
<proteinExistence type="predicted"/>
<reference evidence="1 2" key="1">
    <citation type="journal article" date="2011" name="PLoS Pathog.">
        <title>Dynamic evolution of pathogenicity revealed by sequencing and comparative genomics of 19 Pseudomonas syringae isolates.</title>
        <authorList>
            <person name="Baltrus D.A."/>
            <person name="Nishimura M.T."/>
            <person name="Romanchuk A."/>
            <person name="Chang J.H."/>
            <person name="Mukhtar M.S."/>
            <person name="Cherkis K."/>
            <person name="Roach J."/>
            <person name="Grant S.R."/>
            <person name="Jones C.D."/>
            <person name="Dangl J.L."/>
        </authorList>
    </citation>
    <scope>NUCLEOTIDE SEQUENCE [LARGE SCALE GENOMIC DNA]</scope>
    <source>
        <strain evidence="1 2">301020</strain>
    </source>
</reference>
<accession>A0A656GKY9</accession>